<protein>
    <submittedName>
        <fullName evidence="2">Plasmid stabilization system protein ParE</fullName>
    </submittedName>
</protein>
<dbReference type="EMBL" id="JAUSUC010000042">
    <property type="protein sequence ID" value="MDQ0216286.1"/>
    <property type="molecule type" value="Genomic_DNA"/>
</dbReference>
<organism evidence="2 3">
    <name type="scientific">Oikeobacillus pervagus</name>
    <dbReference type="NCBI Taxonomy" id="1325931"/>
    <lineage>
        <taxon>Bacteria</taxon>
        <taxon>Bacillati</taxon>
        <taxon>Bacillota</taxon>
        <taxon>Bacilli</taxon>
        <taxon>Bacillales</taxon>
        <taxon>Bacillaceae</taxon>
        <taxon>Oikeobacillus</taxon>
    </lineage>
</organism>
<accession>A0AAJ1WLK0</accession>
<dbReference type="Pfam" id="PF05016">
    <property type="entry name" value="ParE_toxin"/>
    <property type="match status" value="1"/>
</dbReference>
<comment type="caution">
    <text evidence="2">The sequence shown here is derived from an EMBL/GenBank/DDBJ whole genome shotgun (WGS) entry which is preliminary data.</text>
</comment>
<dbReference type="InterPro" id="IPR007712">
    <property type="entry name" value="RelE/ParE_toxin"/>
</dbReference>
<dbReference type="InterPro" id="IPR035093">
    <property type="entry name" value="RelE/ParE_toxin_dom_sf"/>
</dbReference>
<dbReference type="RefSeq" id="WP_307258293.1">
    <property type="nucleotide sequence ID" value="NZ_JAUSUC010000042.1"/>
</dbReference>
<proteinExistence type="predicted"/>
<evidence type="ECO:0000256" key="1">
    <source>
        <dbReference type="ARBA" id="ARBA00022649"/>
    </source>
</evidence>
<reference evidence="2" key="1">
    <citation type="submission" date="2023-07" db="EMBL/GenBank/DDBJ databases">
        <title>Genomic Encyclopedia of Type Strains, Phase IV (KMG-IV): sequencing the most valuable type-strain genomes for metagenomic binning, comparative biology and taxonomic classification.</title>
        <authorList>
            <person name="Goeker M."/>
        </authorList>
    </citation>
    <scope>NUCLEOTIDE SEQUENCE</scope>
    <source>
        <strain evidence="2">DSM 23947</strain>
    </source>
</reference>
<evidence type="ECO:0000313" key="2">
    <source>
        <dbReference type="EMBL" id="MDQ0216286.1"/>
    </source>
</evidence>
<dbReference type="Proteomes" id="UP001237207">
    <property type="component" value="Unassembled WGS sequence"/>
</dbReference>
<gene>
    <name evidence="2" type="ORF">J2S13_002727</name>
</gene>
<keyword evidence="3" id="KW-1185">Reference proteome</keyword>
<dbReference type="Gene3D" id="3.30.2310.20">
    <property type="entry name" value="RelE-like"/>
    <property type="match status" value="1"/>
</dbReference>
<sequence>MHKLRINPIALEDMHDIKEYITKEFDDPTAAVDVITNIMRCYGNLKDFPLLGIELSSKIDIPTDYRYLICGNYIVFYKNSNDYVSIYRILYSRRDYVKILFGG</sequence>
<dbReference type="AlphaFoldDB" id="A0AAJ1WLK0"/>
<evidence type="ECO:0000313" key="3">
    <source>
        <dbReference type="Proteomes" id="UP001237207"/>
    </source>
</evidence>
<name>A0AAJ1WLK0_9BACI</name>
<keyword evidence="1" id="KW-1277">Toxin-antitoxin system</keyword>